<dbReference type="UniPathway" id="UPA00051">
    <property type="reaction ID" value="UER00462"/>
</dbReference>
<dbReference type="EMBL" id="MQUC01000003">
    <property type="protein sequence ID" value="PRP67421.1"/>
    <property type="molecule type" value="Genomic_DNA"/>
</dbReference>
<evidence type="ECO:0000256" key="10">
    <source>
        <dbReference type="RuleBase" id="RU004249"/>
    </source>
</evidence>
<dbReference type="SUPFAM" id="SSF55021">
    <property type="entry name" value="ACT-like"/>
    <property type="match status" value="1"/>
</dbReference>
<dbReference type="GO" id="GO:0009090">
    <property type="term" value="P:homoserine biosynthetic process"/>
    <property type="evidence" value="ECO:0007669"/>
    <property type="project" value="TreeGrafter"/>
</dbReference>
<dbReference type="InterPro" id="IPR045865">
    <property type="entry name" value="ACT-like_dom_sf"/>
</dbReference>
<dbReference type="UniPathway" id="UPA00034">
    <property type="reaction ID" value="UER00015"/>
</dbReference>
<dbReference type="InterPro" id="IPR001048">
    <property type="entry name" value="Asp/Glu/Uridylate_kinase"/>
</dbReference>
<dbReference type="InterPro" id="IPR036393">
    <property type="entry name" value="AceGlu_kinase-like_sf"/>
</dbReference>
<comment type="caution">
    <text evidence="12">The sequence shown here is derived from an EMBL/GenBank/DDBJ whole genome shotgun (WGS) entry which is preliminary data.</text>
</comment>
<dbReference type="SUPFAM" id="SSF53633">
    <property type="entry name" value="Carbamate kinase-like"/>
    <property type="match status" value="1"/>
</dbReference>
<keyword evidence="6 8" id="KW-0067">ATP-binding</keyword>
<comment type="catalytic activity">
    <reaction evidence="7 9">
        <text>L-aspartate + ATP = 4-phospho-L-aspartate + ADP</text>
        <dbReference type="Rhea" id="RHEA:23776"/>
        <dbReference type="ChEBI" id="CHEBI:29991"/>
        <dbReference type="ChEBI" id="CHEBI:30616"/>
        <dbReference type="ChEBI" id="CHEBI:57535"/>
        <dbReference type="ChEBI" id="CHEBI:456216"/>
        <dbReference type="EC" id="2.7.2.4"/>
    </reaction>
</comment>
<dbReference type="EC" id="2.7.2.4" evidence="9"/>
<evidence type="ECO:0000256" key="5">
    <source>
        <dbReference type="ARBA" id="ARBA00022777"/>
    </source>
</evidence>
<feature type="binding site" evidence="8">
    <location>
        <position position="242"/>
    </location>
    <ligand>
        <name>ATP</name>
        <dbReference type="ChEBI" id="CHEBI:30616"/>
    </ligand>
</feature>
<evidence type="ECO:0000256" key="1">
    <source>
        <dbReference type="ARBA" id="ARBA00004766"/>
    </source>
</evidence>
<feature type="domain" description="Aspartate/glutamate/uridylate kinase" evidence="11">
    <location>
        <begin position="3"/>
        <end position="287"/>
    </location>
</feature>
<evidence type="ECO:0000256" key="7">
    <source>
        <dbReference type="ARBA" id="ARBA00047872"/>
    </source>
</evidence>
<keyword evidence="5 9" id="KW-0418">Kinase</keyword>
<dbReference type="GO" id="GO:0005524">
    <property type="term" value="F:ATP binding"/>
    <property type="evidence" value="ECO:0007669"/>
    <property type="project" value="UniProtKB-KW"/>
</dbReference>
<dbReference type="GO" id="GO:0005829">
    <property type="term" value="C:cytosol"/>
    <property type="evidence" value="ECO:0007669"/>
    <property type="project" value="TreeGrafter"/>
</dbReference>
<evidence type="ECO:0000256" key="3">
    <source>
        <dbReference type="ARBA" id="ARBA00022679"/>
    </source>
</evidence>
<comment type="similarity">
    <text evidence="2 9">Belongs to the aspartokinase family.</text>
</comment>
<dbReference type="UniPathway" id="UPA00050">
    <property type="reaction ID" value="UER00461"/>
</dbReference>
<proteinExistence type="inferred from homology"/>
<evidence type="ECO:0000256" key="6">
    <source>
        <dbReference type="ARBA" id="ARBA00022840"/>
    </source>
</evidence>
<organism evidence="12 13">
    <name type="scientific">Nonlabens agnitus</name>
    <dbReference type="NCBI Taxonomy" id="870484"/>
    <lineage>
        <taxon>Bacteria</taxon>
        <taxon>Pseudomonadati</taxon>
        <taxon>Bacteroidota</taxon>
        <taxon>Flavobacteriia</taxon>
        <taxon>Flavobacteriales</taxon>
        <taxon>Flavobacteriaceae</taxon>
        <taxon>Nonlabens</taxon>
    </lineage>
</organism>
<keyword evidence="3 9" id="KW-0808">Transferase</keyword>
<dbReference type="Pfam" id="PF00696">
    <property type="entry name" value="AA_kinase"/>
    <property type="match status" value="1"/>
</dbReference>
<evidence type="ECO:0000256" key="8">
    <source>
        <dbReference type="PIRSR" id="PIRSR000726-1"/>
    </source>
</evidence>
<dbReference type="InterPro" id="IPR005260">
    <property type="entry name" value="Asp_kin_monofn"/>
</dbReference>
<dbReference type="PANTHER" id="PTHR21499:SF59">
    <property type="entry name" value="ASPARTOKINASE"/>
    <property type="match status" value="1"/>
</dbReference>
<dbReference type="InterPro" id="IPR001341">
    <property type="entry name" value="Asp_kinase"/>
</dbReference>
<dbReference type="PANTHER" id="PTHR21499">
    <property type="entry name" value="ASPARTATE KINASE"/>
    <property type="match status" value="1"/>
</dbReference>
<dbReference type="Proteomes" id="UP000239532">
    <property type="component" value="Unassembled WGS sequence"/>
</dbReference>
<evidence type="ECO:0000259" key="11">
    <source>
        <dbReference type="Pfam" id="PF00696"/>
    </source>
</evidence>
<keyword evidence="4 8" id="KW-0547">Nucleotide-binding</keyword>
<evidence type="ECO:0000256" key="4">
    <source>
        <dbReference type="ARBA" id="ARBA00022741"/>
    </source>
</evidence>
<name>A0A2S9WVF2_9FLAO</name>
<evidence type="ECO:0000256" key="2">
    <source>
        <dbReference type="ARBA" id="ARBA00010122"/>
    </source>
</evidence>
<dbReference type="Gene3D" id="3.40.1160.10">
    <property type="entry name" value="Acetylglutamate kinase-like"/>
    <property type="match status" value="1"/>
</dbReference>
<accession>A0A2S9WVF2</accession>
<protein>
    <recommendedName>
        <fullName evidence="9">Aspartokinase</fullName>
        <ecNumber evidence="9">2.7.2.4</ecNumber>
    </recommendedName>
</protein>
<comment type="pathway">
    <text evidence="1 10">Amino-acid biosynthesis; L-lysine biosynthesis via DAP pathway; (S)-tetrahydrodipicolinate from L-aspartate: step 1/4.</text>
</comment>
<evidence type="ECO:0000313" key="13">
    <source>
        <dbReference type="Proteomes" id="UP000239532"/>
    </source>
</evidence>
<dbReference type="Gene3D" id="1.20.120.1320">
    <property type="entry name" value="Aspartokinase, catalytic domain"/>
    <property type="match status" value="1"/>
</dbReference>
<comment type="pathway">
    <text evidence="10">Amino-acid biosynthesis; L-methionine biosynthesis via de novo pathway; L-homoserine from L-aspartate: step 1/3.</text>
</comment>
<keyword evidence="13" id="KW-1185">Reference proteome</keyword>
<reference evidence="12 13" key="1">
    <citation type="submission" date="2016-11" db="EMBL/GenBank/DDBJ databases">
        <title>Trade-off between light-utilization and light-protection in marine flavobacteria.</title>
        <authorList>
            <person name="Kumagai Y."/>
        </authorList>
    </citation>
    <scope>NUCLEOTIDE SEQUENCE [LARGE SCALE GENOMIC DNA]</scope>
    <source>
        <strain evidence="12 13">JCM 17109</strain>
    </source>
</reference>
<dbReference type="NCBIfam" id="TIGR00657">
    <property type="entry name" value="asp_kinases"/>
    <property type="match status" value="1"/>
</dbReference>
<dbReference type="RefSeq" id="WP_105983157.1">
    <property type="nucleotide sequence ID" value="NZ_MQUC01000003.1"/>
</dbReference>
<gene>
    <name evidence="12" type="ORF">BST86_10120</name>
</gene>
<dbReference type="GO" id="GO:0009088">
    <property type="term" value="P:threonine biosynthetic process"/>
    <property type="evidence" value="ECO:0007669"/>
    <property type="project" value="UniProtKB-UniPathway"/>
</dbReference>
<evidence type="ECO:0000313" key="12">
    <source>
        <dbReference type="EMBL" id="PRP67421.1"/>
    </source>
</evidence>
<dbReference type="GO" id="GO:0004072">
    <property type="term" value="F:aspartate kinase activity"/>
    <property type="evidence" value="ECO:0007669"/>
    <property type="project" value="UniProtKB-EC"/>
</dbReference>
<dbReference type="GO" id="GO:0009089">
    <property type="term" value="P:lysine biosynthetic process via diaminopimelate"/>
    <property type="evidence" value="ECO:0007669"/>
    <property type="project" value="UniProtKB-UniPathway"/>
</dbReference>
<dbReference type="CDD" id="cd04243">
    <property type="entry name" value="AAK_AK-HSDH-like"/>
    <property type="match status" value="1"/>
</dbReference>
<dbReference type="PIRSF" id="PIRSF000726">
    <property type="entry name" value="Asp_kin"/>
    <property type="match status" value="1"/>
</dbReference>
<comment type="pathway">
    <text evidence="10">Amino-acid biosynthesis; L-threonine biosynthesis; L-threonine from L-aspartate: step 1/5.</text>
</comment>
<dbReference type="OrthoDB" id="9799110at2"/>
<evidence type="ECO:0000256" key="9">
    <source>
        <dbReference type="RuleBase" id="RU003448"/>
    </source>
</evidence>
<dbReference type="AlphaFoldDB" id="A0A2S9WVF2"/>
<dbReference type="InterPro" id="IPR042199">
    <property type="entry name" value="AsparK_Bifunc_asparK/hSer_DH"/>
</dbReference>
<sequence length="428" mass="48103">MRIYKFGGASVKDADGVRNVTKVLKTMGTQNLGIVVSAMGKTTNALEAVIASYESNDNSYLKLIDHLQEQHLEIIEDLEKNADGVEDGWVVRFRESDIKKDLKAIVESLKGEMLRNKSRNYSFLYDQVVSHGELMSTKIVAAYLNSCDIPVVWKDARQLIMTDNKYRDATVDWEHTEEQIQKECNEELFITQGFIGSDENGFTTTLGREGSDYTAAILAYSLNASEVTIWKDVPGVLNADPRVFHDTVLLQQIPYDEAIELAFYGASVIHPKTLQPLQEKSIPLNVKSFIDPKADGSTITSSESLVPTTPCFIVRKNMVFLRIASRDFSFIGEKSISKIFDELSENKIQVGLLQNSAISFSLCVEDKYAKLEELLDGLQKDFKVSHVSGVSLYTIRHYAGDTIQEMEDGKDVLLKQRTQETLQLVVRE</sequence>
<keyword evidence="10" id="KW-0028">Amino-acid biosynthesis</keyword>